<evidence type="ECO:0000313" key="4">
    <source>
        <dbReference type="Proteomes" id="UP000199662"/>
    </source>
</evidence>
<proteinExistence type="predicted"/>
<keyword evidence="4" id="KW-1185">Reference proteome</keyword>
<protein>
    <submittedName>
        <fullName evidence="3">Peptidase_C39 like family protein</fullName>
    </submittedName>
</protein>
<evidence type="ECO:0000256" key="1">
    <source>
        <dbReference type="SAM" id="SignalP"/>
    </source>
</evidence>
<dbReference type="AlphaFoldDB" id="A0A1H6ZEH6"/>
<dbReference type="InterPro" id="IPR039564">
    <property type="entry name" value="Peptidase_C39-like"/>
</dbReference>
<dbReference type="Gene3D" id="3.90.70.10">
    <property type="entry name" value="Cysteine proteinases"/>
    <property type="match status" value="1"/>
</dbReference>
<gene>
    <name evidence="3" type="ORF">SAMN05660742_108108</name>
</gene>
<evidence type="ECO:0000259" key="2">
    <source>
        <dbReference type="Pfam" id="PF13529"/>
    </source>
</evidence>
<dbReference type="Proteomes" id="UP000199662">
    <property type="component" value="Unassembled WGS sequence"/>
</dbReference>
<name>A0A1H6ZEH6_9FIRM</name>
<dbReference type="EMBL" id="FNZK01000008">
    <property type="protein sequence ID" value="SEJ47265.1"/>
    <property type="molecule type" value="Genomic_DNA"/>
</dbReference>
<keyword evidence="1" id="KW-0732">Signal</keyword>
<organism evidence="3 4">
    <name type="scientific">Propionispira arboris</name>
    <dbReference type="NCBI Taxonomy" id="84035"/>
    <lineage>
        <taxon>Bacteria</taxon>
        <taxon>Bacillati</taxon>
        <taxon>Bacillota</taxon>
        <taxon>Negativicutes</taxon>
        <taxon>Selenomonadales</taxon>
        <taxon>Selenomonadaceae</taxon>
        <taxon>Propionispira</taxon>
    </lineage>
</organism>
<feature type="chain" id="PRO_5011519561" evidence="1">
    <location>
        <begin position="29"/>
        <end position="250"/>
    </location>
</feature>
<feature type="domain" description="Peptidase C39-like" evidence="2">
    <location>
        <begin position="80"/>
        <end position="198"/>
    </location>
</feature>
<accession>A0A1H6ZEH6</accession>
<sequence>MKAKNYFFCMTTILALTIFTFTGTSAQASNKVISYPPDYNLTSEGASAYNGIGNVKHSPYYSVLDFYDLKSTKNLTILSNYKTYQQTTEISCGPSAALTVLYHFGNTTWDEKKLMASMDTKPAIGTDTAGMVKFFKQIGWNVSSSLDQPKFSNPQDVKNFILKNLKNNTPIMVENIEWGGHWRVIIGYDTMGTDTIADDVLILADSYDTADHQQDGYTINPAEKFFYMWFDAHMLPQGQQDQQWVVASPQ</sequence>
<evidence type="ECO:0000313" key="3">
    <source>
        <dbReference type="EMBL" id="SEJ47265.1"/>
    </source>
</evidence>
<reference evidence="4" key="1">
    <citation type="submission" date="2016-10" db="EMBL/GenBank/DDBJ databases">
        <authorList>
            <person name="Varghese N."/>
            <person name="Submissions S."/>
        </authorList>
    </citation>
    <scope>NUCLEOTIDE SEQUENCE [LARGE SCALE GENOMIC DNA]</scope>
    <source>
        <strain evidence="4">DSM 2179</strain>
    </source>
</reference>
<dbReference type="STRING" id="84035.SAMN05660742_108108"/>
<feature type="signal peptide" evidence="1">
    <location>
        <begin position="1"/>
        <end position="28"/>
    </location>
</feature>
<dbReference type="Pfam" id="PF13529">
    <property type="entry name" value="Peptidase_C39_2"/>
    <property type="match status" value="1"/>
</dbReference>